<name>T1BYD1_9ZZZZ</name>
<organism evidence="1">
    <name type="scientific">mine drainage metagenome</name>
    <dbReference type="NCBI Taxonomy" id="410659"/>
    <lineage>
        <taxon>unclassified sequences</taxon>
        <taxon>metagenomes</taxon>
        <taxon>ecological metagenomes</taxon>
    </lineage>
</organism>
<dbReference type="GO" id="GO:0004386">
    <property type="term" value="F:helicase activity"/>
    <property type="evidence" value="ECO:0007669"/>
    <property type="project" value="UniProtKB-KW"/>
</dbReference>
<protein>
    <submittedName>
        <fullName evidence="1">Helicase domain protein</fullName>
    </submittedName>
</protein>
<keyword evidence="1" id="KW-0378">Hydrolase</keyword>
<dbReference type="EMBL" id="AUZX01007579">
    <property type="protein sequence ID" value="EQD58855.1"/>
    <property type="molecule type" value="Genomic_DNA"/>
</dbReference>
<comment type="caution">
    <text evidence="1">The sequence shown here is derived from an EMBL/GenBank/DDBJ whole genome shotgun (WGS) entry which is preliminary data.</text>
</comment>
<sequence length="93" mass="10406">MTVVAISWHGQEAVTLTYQETSGQVSQRLLFRADEPGLELGRVKRRWTFDGDGAAFRLAAEARRIRLAYLFDPMLAVHLSLLEPLPHQTSGPS</sequence>
<gene>
    <name evidence="1" type="ORF">B1A_10633</name>
</gene>
<evidence type="ECO:0000313" key="1">
    <source>
        <dbReference type="EMBL" id="EQD58855.1"/>
    </source>
</evidence>
<keyword evidence="1" id="KW-0067">ATP-binding</keyword>
<reference evidence="1" key="2">
    <citation type="journal article" date="2014" name="ISME J.">
        <title>Microbial stratification in low pH oxic and suboxic macroscopic growths along an acid mine drainage.</title>
        <authorList>
            <person name="Mendez-Garcia C."/>
            <person name="Mesa V."/>
            <person name="Sprenger R.R."/>
            <person name="Richter M."/>
            <person name="Diez M.S."/>
            <person name="Solano J."/>
            <person name="Bargiela R."/>
            <person name="Golyshina O.V."/>
            <person name="Manteca A."/>
            <person name="Ramos J.L."/>
            <person name="Gallego J.R."/>
            <person name="Llorente I."/>
            <person name="Martins Dos Santos V.A."/>
            <person name="Jensen O.N."/>
            <person name="Pelaez A.I."/>
            <person name="Sanchez J."/>
            <person name="Ferrer M."/>
        </authorList>
    </citation>
    <scope>NUCLEOTIDE SEQUENCE</scope>
</reference>
<keyword evidence="1" id="KW-0547">Nucleotide-binding</keyword>
<keyword evidence="1" id="KW-0347">Helicase</keyword>
<proteinExistence type="predicted"/>
<reference evidence="1" key="1">
    <citation type="submission" date="2013-08" db="EMBL/GenBank/DDBJ databases">
        <authorList>
            <person name="Mendez C."/>
            <person name="Richter M."/>
            <person name="Ferrer M."/>
            <person name="Sanchez J."/>
        </authorList>
    </citation>
    <scope>NUCLEOTIDE SEQUENCE</scope>
</reference>
<accession>T1BYD1</accession>
<dbReference type="AlphaFoldDB" id="T1BYD1"/>